<evidence type="ECO:0000256" key="9">
    <source>
        <dbReference type="RuleBase" id="RU003455"/>
    </source>
</evidence>
<keyword evidence="2 7" id="KW-0547">Nucleotide-binding</keyword>
<dbReference type="PANTHER" id="PTHR43435:SF4">
    <property type="entry name" value="FGGY CARBOHYDRATE KINASE DOMAIN-CONTAINING PROTEIN"/>
    <property type="match status" value="1"/>
</dbReference>
<dbReference type="EMBL" id="SACS01000030">
    <property type="protein sequence ID" value="RVU32052.1"/>
    <property type="molecule type" value="Genomic_DNA"/>
</dbReference>
<dbReference type="SUPFAM" id="SSF53067">
    <property type="entry name" value="Actin-like ATPase domain"/>
    <property type="match status" value="2"/>
</dbReference>
<dbReference type="InterPro" id="IPR000577">
    <property type="entry name" value="Carb_kinase_FGGY"/>
</dbReference>
<dbReference type="InterPro" id="IPR043129">
    <property type="entry name" value="ATPase_NBD"/>
</dbReference>
<evidence type="ECO:0000256" key="2">
    <source>
        <dbReference type="ARBA" id="ARBA00022741"/>
    </source>
</evidence>
<sequence length="566" mass="60388">MSHYVIGLDYGSDSVRALLVDTADGRELASHVVNYPRWAKGLYCAPQLDQFRQHPQDYLDGLEQVLQGLWLQAPAGSAAKVIGLSVDTTGSTPVAINQDGVALSLLPEFAENPNAMFVLWKDHTAVEEAAEITAAANANANINYLKFMGGIYSSEWFWAKALHVLRQDPQVRAATYSFVEHCDWITAVLSGTTAPADFRMGRCATGHKMMWHQNWDGFPPNAFFKAIDPLLDGLVDTLNPDTRTSDLCAGRLTVDWAEKLGLPRGIAIGYGAFDCHMGAVAAKVRPGVLTKVMGTSTCDITVADPTLLGDKTVPGICGQVDGSVVPGMIGLEAGQSAFGDLYAWFRDLLSFPLSLVPGLPADSIAAAEDHIIGALSKAAAELKPGQNGLTALDWVNGRRTPDASQRVSMAIMGLKMGSTAPHIFRALVEATAFGSRAINERFRAQGVPVDSITVIGGISKKSPLVMQICADVWNCDIDVLESEQSCALGAAIFAAVAAGAFPNVAAAQEVMASPVCQTYQPQPELVPVYDKLYAQYQQLGEFVEGQSKQQSKLKNNAATQAAGVSA</sequence>
<evidence type="ECO:0000256" key="5">
    <source>
        <dbReference type="ARBA" id="ARBA00022935"/>
    </source>
</evidence>
<proteinExistence type="inferred from homology"/>
<accession>A0A437QBW5</accession>
<name>A0A437QBW5_9GAMM</name>
<dbReference type="Proteomes" id="UP000283077">
    <property type="component" value="Unassembled WGS sequence"/>
</dbReference>
<reference evidence="11 12" key="1">
    <citation type="submission" date="2019-01" db="EMBL/GenBank/DDBJ databases">
        <authorList>
            <person name="Chen W.-M."/>
        </authorList>
    </citation>
    <scope>NUCLEOTIDE SEQUENCE [LARGE SCALE GENOMIC DNA]</scope>
    <source>
        <strain evidence="11 12">KYPC3</strain>
    </source>
</reference>
<dbReference type="UniPathway" id="UPA00145">
    <property type="reaction ID" value="UER00566"/>
</dbReference>
<dbReference type="OrthoDB" id="9805576at2"/>
<gene>
    <name evidence="7" type="primary">araB</name>
    <name evidence="11" type="ORF">EOE67_18925</name>
</gene>
<dbReference type="GO" id="GO:0005524">
    <property type="term" value="F:ATP binding"/>
    <property type="evidence" value="ECO:0007669"/>
    <property type="project" value="UniProtKB-UniRule"/>
</dbReference>
<evidence type="ECO:0000256" key="7">
    <source>
        <dbReference type="HAMAP-Rule" id="MF_00520"/>
    </source>
</evidence>
<dbReference type="InterPro" id="IPR005929">
    <property type="entry name" value="Ribulokinase"/>
</dbReference>
<evidence type="ECO:0000259" key="10">
    <source>
        <dbReference type="Pfam" id="PF02782"/>
    </source>
</evidence>
<comment type="caution">
    <text evidence="11">The sequence shown here is derived from an EMBL/GenBank/DDBJ whole genome shotgun (WGS) entry which is preliminary data.</text>
</comment>
<keyword evidence="6 7" id="KW-0119">Carbohydrate metabolism</keyword>
<dbReference type="EC" id="2.7.1.16" evidence="7 8"/>
<keyword evidence="12" id="KW-1185">Reference proteome</keyword>
<dbReference type="NCBIfam" id="NF003154">
    <property type="entry name" value="PRK04123.1"/>
    <property type="match status" value="1"/>
</dbReference>
<organism evidence="11 12">
    <name type="scientific">Rheinheimera riviphila</name>
    <dbReference type="NCBI Taxonomy" id="1834037"/>
    <lineage>
        <taxon>Bacteria</taxon>
        <taxon>Pseudomonadati</taxon>
        <taxon>Pseudomonadota</taxon>
        <taxon>Gammaproteobacteria</taxon>
        <taxon>Chromatiales</taxon>
        <taxon>Chromatiaceae</taxon>
        <taxon>Rheinheimera</taxon>
    </lineage>
</organism>
<evidence type="ECO:0000256" key="8">
    <source>
        <dbReference type="NCBIfam" id="TIGR01234"/>
    </source>
</evidence>
<dbReference type="GO" id="GO:0019569">
    <property type="term" value="P:L-arabinose catabolic process to D-xylulose 5-phosphate"/>
    <property type="evidence" value="ECO:0007669"/>
    <property type="project" value="UniProtKB-UniRule"/>
</dbReference>
<dbReference type="Pfam" id="PF02782">
    <property type="entry name" value="FGGY_C"/>
    <property type="match status" value="1"/>
</dbReference>
<dbReference type="GO" id="GO:0019150">
    <property type="term" value="F:D-ribulokinase activity"/>
    <property type="evidence" value="ECO:0007669"/>
    <property type="project" value="RHEA"/>
</dbReference>
<comment type="catalytic activity">
    <reaction evidence="7">
        <text>D-ribulose + ATP = D-ribulose 5-phosphate + ADP + H(+)</text>
        <dbReference type="Rhea" id="RHEA:17601"/>
        <dbReference type="ChEBI" id="CHEBI:15378"/>
        <dbReference type="ChEBI" id="CHEBI:17173"/>
        <dbReference type="ChEBI" id="CHEBI:30616"/>
        <dbReference type="ChEBI" id="CHEBI:58121"/>
        <dbReference type="ChEBI" id="CHEBI:456216"/>
        <dbReference type="EC" id="2.7.1.16"/>
    </reaction>
</comment>
<protein>
    <recommendedName>
        <fullName evidence="7 8">Ribulokinase</fullName>
        <ecNumber evidence="7 8">2.7.1.16</ecNumber>
    </recommendedName>
</protein>
<dbReference type="GO" id="GO:0008741">
    <property type="term" value="F:ribulokinase activity"/>
    <property type="evidence" value="ECO:0007669"/>
    <property type="project" value="UniProtKB-UniRule"/>
</dbReference>
<keyword evidence="1 7" id="KW-0808">Transferase</keyword>
<dbReference type="AlphaFoldDB" id="A0A437QBW5"/>
<dbReference type="HAMAP" id="MF_00520">
    <property type="entry name" value="Ribulokinase"/>
    <property type="match status" value="1"/>
</dbReference>
<evidence type="ECO:0000256" key="6">
    <source>
        <dbReference type="ARBA" id="ARBA00023277"/>
    </source>
</evidence>
<comment type="catalytic activity">
    <reaction evidence="7 9">
        <text>L-ribulose + ATP = L-ribulose 5-phosphate + ADP + H(+)</text>
        <dbReference type="Rhea" id="RHEA:22072"/>
        <dbReference type="ChEBI" id="CHEBI:15378"/>
        <dbReference type="ChEBI" id="CHEBI:16880"/>
        <dbReference type="ChEBI" id="CHEBI:30616"/>
        <dbReference type="ChEBI" id="CHEBI:58226"/>
        <dbReference type="ChEBI" id="CHEBI:456216"/>
        <dbReference type="EC" id="2.7.1.16"/>
    </reaction>
</comment>
<comment type="similarity">
    <text evidence="7 9">Belongs to the ribulokinase family.</text>
</comment>
<dbReference type="InterPro" id="IPR018485">
    <property type="entry name" value="FGGY_C"/>
</dbReference>
<evidence type="ECO:0000313" key="11">
    <source>
        <dbReference type="EMBL" id="RVU32052.1"/>
    </source>
</evidence>
<evidence type="ECO:0000256" key="4">
    <source>
        <dbReference type="ARBA" id="ARBA00022840"/>
    </source>
</evidence>
<keyword evidence="4 7" id="KW-0067">ATP-binding</keyword>
<dbReference type="PIRSF" id="PIRSF000538">
    <property type="entry name" value="GlpK"/>
    <property type="match status" value="1"/>
</dbReference>
<dbReference type="GO" id="GO:0005737">
    <property type="term" value="C:cytoplasm"/>
    <property type="evidence" value="ECO:0007669"/>
    <property type="project" value="TreeGrafter"/>
</dbReference>
<dbReference type="RefSeq" id="WP_127700913.1">
    <property type="nucleotide sequence ID" value="NZ_SACS01000030.1"/>
</dbReference>
<feature type="domain" description="Carbohydrate kinase FGGY C-terminal" evidence="10">
    <location>
        <begin position="291"/>
        <end position="498"/>
    </location>
</feature>
<dbReference type="PANTHER" id="PTHR43435">
    <property type="entry name" value="RIBULOKINASE"/>
    <property type="match status" value="1"/>
</dbReference>
<comment type="pathway">
    <text evidence="7 9">Carbohydrate degradation; L-arabinose degradation via L-ribulose; D-xylulose 5-phosphate from L-arabinose (bacterial route): step 2/3.</text>
</comment>
<dbReference type="NCBIfam" id="TIGR01234">
    <property type="entry name" value="L-ribulokinase"/>
    <property type="match status" value="1"/>
</dbReference>
<evidence type="ECO:0000256" key="3">
    <source>
        <dbReference type="ARBA" id="ARBA00022777"/>
    </source>
</evidence>
<keyword evidence="5 7" id="KW-0054">Arabinose catabolism</keyword>
<dbReference type="Gene3D" id="3.30.420.40">
    <property type="match status" value="2"/>
</dbReference>
<evidence type="ECO:0000256" key="1">
    <source>
        <dbReference type="ARBA" id="ARBA00022679"/>
    </source>
</evidence>
<evidence type="ECO:0000313" key="12">
    <source>
        <dbReference type="Proteomes" id="UP000283077"/>
    </source>
</evidence>
<keyword evidence="3 7" id="KW-0418">Kinase</keyword>
<dbReference type="CDD" id="cd07781">
    <property type="entry name" value="ASKHA_NBD_FGGY_L-RBK"/>
    <property type="match status" value="1"/>
</dbReference>